<dbReference type="Pfam" id="PF16187">
    <property type="entry name" value="Peptidase_M16_M"/>
    <property type="match status" value="1"/>
</dbReference>
<evidence type="ECO:0000259" key="8">
    <source>
        <dbReference type="Pfam" id="PF16187"/>
    </source>
</evidence>
<keyword evidence="6" id="KW-0482">Metalloprotease</keyword>
<proteinExistence type="inferred from homology"/>
<accession>A0A819GB42</accession>
<comment type="caution">
    <text evidence="9">The sequence shown here is derived from an EMBL/GenBank/DDBJ whole genome shotgun (WGS) entry which is preliminary data.</text>
</comment>
<keyword evidence="4" id="KW-0378">Hydrolase</keyword>
<dbReference type="GO" id="GO:0004222">
    <property type="term" value="F:metalloendopeptidase activity"/>
    <property type="evidence" value="ECO:0007669"/>
    <property type="project" value="TreeGrafter"/>
</dbReference>
<dbReference type="InterPro" id="IPR007863">
    <property type="entry name" value="Peptidase_M16_C"/>
</dbReference>
<dbReference type="FunFam" id="3.30.830.10:FF:000005">
    <property type="entry name" value="nardilysin isoform X1"/>
    <property type="match status" value="1"/>
</dbReference>
<evidence type="ECO:0000256" key="5">
    <source>
        <dbReference type="ARBA" id="ARBA00022833"/>
    </source>
</evidence>
<name>A0A819GB42_9BILA</name>
<dbReference type="GO" id="GO:0005829">
    <property type="term" value="C:cytosol"/>
    <property type="evidence" value="ECO:0007669"/>
    <property type="project" value="TreeGrafter"/>
</dbReference>
<feature type="domain" description="Peptidase M16 C-terminal" evidence="7">
    <location>
        <begin position="10"/>
        <end position="177"/>
    </location>
</feature>
<keyword evidence="5" id="KW-0862">Zinc</keyword>
<dbReference type="SUPFAM" id="SSF63411">
    <property type="entry name" value="LuxS/MPP-like metallohydrolase"/>
    <property type="match status" value="3"/>
</dbReference>
<comment type="similarity">
    <text evidence="1">Belongs to the peptidase M16 family.</text>
</comment>
<dbReference type="GO" id="GO:0051603">
    <property type="term" value="P:proteolysis involved in protein catabolic process"/>
    <property type="evidence" value="ECO:0007669"/>
    <property type="project" value="TreeGrafter"/>
</dbReference>
<organism evidence="9 10">
    <name type="scientific">Rotaria sordida</name>
    <dbReference type="NCBI Taxonomy" id="392033"/>
    <lineage>
        <taxon>Eukaryota</taxon>
        <taxon>Metazoa</taxon>
        <taxon>Spiralia</taxon>
        <taxon>Gnathifera</taxon>
        <taxon>Rotifera</taxon>
        <taxon>Eurotatoria</taxon>
        <taxon>Bdelloidea</taxon>
        <taxon>Philodinida</taxon>
        <taxon>Philodinidae</taxon>
        <taxon>Rotaria</taxon>
    </lineage>
</organism>
<dbReference type="AlphaFoldDB" id="A0A819GB42"/>
<evidence type="ECO:0000313" key="10">
    <source>
        <dbReference type="Proteomes" id="UP000663874"/>
    </source>
</evidence>
<evidence type="ECO:0000256" key="1">
    <source>
        <dbReference type="ARBA" id="ARBA00007261"/>
    </source>
</evidence>
<evidence type="ECO:0000256" key="2">
    <source>
        <dbReference type="ARBA" id="ARBA00022670"/>
    </source>
</evidence>
<dbReference type="Pfam" id="PF05193">
    <property type="entry name" value="Peptidase_M16_C"/>
    <property type="match status" value="1"/>
</dbReference>
<reference evidence="9" key="1">
    <citation type="submission" date="2021-02" db="EMBL/GenBank/DDBJ databases">
        <authorList>
            <person name="Nowell W R."/>
        </authorList>
    </citation>
    <scope>NUCLEOTIDE SEQUENCE</scope>
</reference>
<dbReference type="GO" id="GO:0046872">
    <property type="term" value="F:metal ion binding"/>
    <property type="evidence" value="ECO:0007669"/>
    <property type="project" value="UniProtKB-KW"/>
</dbReference>
<evidence type="ECO:0000256" key="4">
    <source>
        <dbReference type="ARBA" id="ARBA00022801"/>
    </source>
</evidence>
<dbReference type="Proteomes" id="UP000663874">
    <property type="component" value="Unassembled WGS sequence"/>
</dbReference>
<dbReference type="Gene3D" id="3.30.830.10">
    <property type="entry name" value="Metalloenzyme, LuxS/M16 peptidase-like"/>
    <property type="match status" value="4"/>
</dbReference>
<dbReference type="GO" id="GO:0043171">
    <property type="term" value="P:peptide catabolic process"/>
    <property type="evidence" value="ECO:0007669"/>
    <property type="project" value="TreeGrafter"/>
</dbReference>
<evidence type="ECO:0000256" key="3">
    <source>
        <dbReference type="ARBA" id="ARBA00022723"/>
    </source>
</evidence>
<gene>
    <name evidence="9" type="ORF">FNK824_LOCUS19448</name>
</gene>
<evidence type="ECO:0000313" key="9">
    <source>
        <dbReference type="EMBL" id="CAF3879237.1"/>
    </source>
</evidence>
<sequence>MDTYGYSYNNPNRMSLAVLGNQSLDELQSFVIKSFKEVQNKKLKKSKYPSDPYGESKRKTICYHVPVNESRQLTINWVIPDHRELYYCKPESYLSHLIGHQGDGSLSSYLKTLGLAIELIAGESHSAPDFNFFSIDIQLTIEGLNQWERVLYSVYQYLAMLRIEGPKEWIFNEGKNINQMEFQFEEKGQLRYIVSSLAGGMRVYLINELLNEYLIPSKMRVFLTSKEFLSIAREKEKWYGTQYKQEYLSEELIKQYETCEINCELYLPIPNKFIPTDFQLFSKEKNLTRPQIPTKIKLSISGFNHKIKELLNLIIDHMINIKVEVEKFEIIKEKVKQSLQFFRRCVPSAMANSGLTYLTAEYDWNNNELLSCLDDITMHDVESFIARVLKRFYIDSLMYGNLTKNQAIEYMTLVEQKFQEKSFYQPLFPSMWFNQRELILPDGCNYAYTMFNDAYKLNAIVIYLQCFQETLENNALLGLFSYLLWRSCGVQGFSVTVQSTRELGYINQRIELFIDSIRNYISTMSDELFKKQREVPLEAEIIKTLERDDLLRFYDHYISPHSIYRRKLSVHVNSSSFALQMQTNETDTVENKDELTDIIHGESSSIINEEDVAVTTETSHETIQSTETENILAKQEIDLPEFERIDNVYI</sequence>
<dbReference type="InterPro" id="IPR032632">
    <property type="entry name" value="Peptidase_M16_M"/>
</dbReference>
<protein>
    <recommendedName>
        <fullName evidence="11">Insulin-degrading enzyme</fullName>
    </recommendedName>
</protein>
<keyword evidence="3" id="KW-0479">Metal-binding</keyword>
<dbReference type="GO" id="GO:0005739">
    <property type="term" value="C:mitochondrion"/>
    <property type="evidence" value="ECO:0007669"/>
    <property type="project" value="TreeGrafter"/>
</dbReference>
<evidence type="ECO:0000259" key="7">
    <source>
        <dbReference type="Pfam" id="PF05193"/>
    </source>
</evidence>
<dbReference type="PANTHER" id="PTHR43690:SF18">
    <property type="entry name" value="INSULIN-DEGRADING ENZYME-RELATED"/>
    <property type="match status" value="1"/>
</dbReference>
<evidence type="ECO:0000256" key="6">
    <source>
        <dbReference type="ARBA" id="ARBA00023049"/>
    </source>
</evidence>
<dbReference type="InterPro" id="IPR011249">
    <property type="entry name" value="Metalloenz_LuxS/M16"/>
</dbReference>
<evidence type="ECO:0008006" key="11">
    <source>
        <dbReference type="Google" id="ProtNLM"/>
    </source>
</evidence>
<keyword evidence="2" id="KW-0645">Protease</keyword>
<dbReference type="PANTHER" id="PTHR43690">
    <property type="entry name" value="NARDILYSIN"/>
    <property type="match status" value="1"/>
</dbReference>
<dbReference type="EMBL" id="CAJOBE010003416">
    <property type="protein sequence ID" value="CAF3879237.1"/>
    <property type="molecule type" value="Genomic_DNA"/>
</dbReference>
<feature type="domain" description="Peptidase M16 middle/third" evidence="8">
    <location>
        <begin position="205"/>
        <end position="296"/>
    </location>
</feature>
<dbReference type="InterPro" id="IPR050626">
    <property type="entry name" value="Peptidase_M16"/>
</dbReference>